<dbReference type="SMART" id="SM00213">
    <property type="entry name" value="UBQ"/>
    <property type="match status" value="1"/>
</dbReference>
<dbReference type="InterPro" id="IPR000626">
    <property type="entry name" value="Ubiquitin-like_dom"/>
</dbReference>
<dbReference type="Pfam" id="PF00632">
    <property type="entry name" value="HECT"/>
    <property type="match status" value="1"/>
</dbReference>
<dbReference type="InterPro" id="IPR050409">
    <property type="entry name" value="E3_ubiq-protein_ligase"/>
</dbReference>
<dbReference type="Gene3D" id="3.30.2410.10">
    <property type="entry name" value="Hect, E3 ligase catalytic domain"/>
    <property type="match status" value="1"/>
</dbReference>
<evidence type="ECO:0000259" key="7">
    <source>
        <dbReference type="PROSITE" id="PS50053"/>
    </source>
</evidence>
<accession>A0ABR2JQB7</accession>
<dbReference type="PROSITE" id="PS50237">
    <property type="entry name" value="HECT"/>
    <property type="match status" value="1"/>
</dbReference>
<dbReference type="PROSITE" id="PS50053">
    <property type="entry name" value="UBIQUITIN_2"/>
    <property type="match status" value="1"/>
</dbReference>
<dbReference type="EMBL" id="JAPFFF010000010">
    <property type="protein sequence ID" value="KAK8880869.1"/>
    <property type="molecule type" value="Genomic_DNA"/>
</dbReference>
<organism evidence="9 10">
    <name type="scientific">Tritrichomonas musculus</name>
    <dbReference type="NCBI Taxonomy" id="1915356"/>
    <lineage>
        <taxon>Eukaryota</taxon>
        <taxon>Metamonada</taxon>
        <taxon>Parabasalia</taxon>
        <taxon>Tritrichomonadida</taxon>
        <taxon>Tritrichomonadidae</taxon>
        <taxon>Tritrichomonas</taxon>
    </lineage>
</organism>
<dbReference type="Pfam" id="PF00240">
    <property type="entry name" value="ubiquitin"/>
    <property type="match status" value="1"/>
</dbReference>
<dbReference type="CDD" id="cd00078">
    <property type="entry name" value="HECTc"/>
    <property type="match status" value="1"/>
</dbReference>
<dbReference type="InterPro" id="IPR029071">
    <property type="entry name" value="Ubiquitin-like_domsf"/>
</dbReference>
<dbReference type="Gene3D" id="3.10.20.90">
    <property type="entry name" value="Phosphatidylinositol 3-kinase Catalytic Subunit, Chain A, domain 1"/>
    <property type="match status" value="1"/>
</dbReference>
<reference evidence="9 10" key="1">
    <citation type="submission" date="2024-04" db="EMBL/GenBank/DDBJ databases">
        <title>Tritrichomonas musculus Genome.</title>
        <authorList>
            <person name="Alves-Ferreira E."/>
            <person name="Grigg M."/>
            <person name="Lorenzi H."/>
            <person name="Galac M."/>
        </authorList>
    </citation>
    <scope>NUCLEOTIDE SEQUENCE [LARGE SCALE GENOMIC DNA]</scope>
    <source>
        <strain evidence="9 10">EAF2021</strain>
    </source>
</reference>
<evidence type="ECO:0000256" key="5">
    <source>
        <dbReference type="ARBA" id="ARBA00022786"/>
    </source>
</evidence>
<dbReference type="PANTHER" id="PTHR11254:SF440">
    <property type="entry name" value="E3 UBIQUITIN-PROTEIN LIGASE NEDD-4"/>
    <property type="match status" value="1"/>
</dbReference>
<evidence type="ECO:0000256" key="3">
    <source>
        <dbReference type="ARBA" id="ARBA00012485"/>
    </source>
</evidence>
<gene>
    <name evidence="9" type="ORF">M9Y10_003567</name>
</gene>
<evidence type="ECO:0000259" key="8">
    <source>
        <dbReference type="PROSITE" id="PS50237"/>
    </source>
</evidence>
<dbReference type="CDD" id="cd17039">
    <property type="entry name" value="Ubl_ubiquitin_like"/>
    <property type="match status" value="1"/>
</dbReference>
<dbReference type="SUPFAM" id="SSF56204">
    <property type="entry name" value="Hect, E3 ligase catalytic domain"/>
    <property type="match status" value="1"/>
</dbReference>
<evidence type="ECO:0000256" key="4">
    <source>
        <dbReference type="ARBA" id="ARBA00022679"/>
    </source>
</evidence>
<evidence type="ECO:0000256" key="2">
    <source>
        <dbReference type="ARBA" id="ARBA00004906"/>
    </source>
</evidence>
<dbReference type="SMART" id="SM00119">
    <property type="entry name" value="HECTc"/>
    <property type="match status" value="1"/>
</dbReference>
<evidence type="ECO:0000313" key="10">
    <source>
        <dbReference type="Proteomes" id="UP001470230"/>
    </source>
</evidence>
<dbReference type="PANTHER" id="PTHR11254">
    <property type="entry name" value="HECT DOMAIN UBIQUITIN-PROTEIN LIGASE"/>
    <property type="match status" value="1"/>
</dbReference>
<dbReference type="EC" id="2.3.2.26" evidence="3"/>
<comment type="catalytic activity">
    <reaction evidence="1">
        <text>S-ubiquitinyl-[E2 ubiquitin-conjugating enzyme]-L-cysteine + [acceptor protein]-L-lysine = [E2 ubiquitin-conjugating enzyme]-L-cysteine + N(6)-ubiquitinyl-[acceptor protein]-L-lysine.</text>
        <dbReference type="EC" id="2.3.2.26"/>
    </reaction>
</comment>
<evidence type="ECO:0000256" key="1">
    <source>
        <dbReference type="ARBA" id="ARBA00000885"/>
    </source>
</evidence>
<keyword evidence="10" id="KW-1185">Reference proteome</keyword>
<protein>
    <recommendedName>
        <fullName evidence="3">HECT-type E3 ubiquitin transferase</fullName>
        <ecNumber evidence="3">2.3.2.26</ecNumber>
    </recommendedName>
</protein>
<feature type="domain" description="Ubiquitin-like" evidence="7">
    <location>
        <begin position="1"/>
        <end position="74"/>
    </location>
</feature>
<proteinExistence type="predicted"/>
<evidence type="ECO:0000256" key="6">
    <source>
        <dbReference type="PROSITE-ProRule" id="PRU00104"/>
    </source>
</evidence>
<dbReference type="SUPFAM" id="SSF54236">
    <property type="entry name" value="Ubiquitin-like"/>
    <property type="match status" value="1"/>
</dbReference>
<name>A0ABR2JQB7_9EUKA</name>
<comment type="caution">
    <text evidence="9">The sequence shown here is derived from an EMBL/GenBank/DDBJ whole genome shotgun (WGS) entry which is preliminary data.</text>
</comment>
<dbReference type="InterPro" id="IPR000569">
    <property type="entry name" value="HECT_dom"/>
</dbReference>
<dbReference type="Gene3D" id="3.90.1750.10">
    <property type="entry name" value="Hect, E3 ligase catalytic domains"/>
    <property type="match status" value="1"/>
</dbReference>
<feature type="domain" description="HECT" evidence="8">
    <location>
        <begin position="1694"/>
        <end position="2025"/>
    </location>
</feature>
<keyword evidence="5 6" id="KW-0833">Ubl conjugation pathway</keyword>
<keyword evidence="4" id="KW-0808">Transferase</keyword>
<comment type="pathway">
    <text evidence="2">Protein modification; protein ubiquitination.</text>
</comment>
<dbReference type="InterPro" id="IPR035983">
    <property type="entry name" value="Hect_E3_ubiquitin_ligase"/>
</dbReference>
<feature type="active site" description="Glycyl thioester intermediate" evidence="6">
    <location>
        <position position="1994"/>
    </location>
</feature>
<dbReference type="Proteomes" id="UP001470230">
    <property type="component" value="Unassembled WGS sequence"/>
</dbReference>
<dbReference type="Gene3D" id="3.30.2160.10">
    <property type="entry name" value="Hect, E3 ligase catalytic domain"/>
    <property type="match status" value="1"/>
</dbReference>
<evidence type="ECO:0000313" key="9">
    <source>
        <dbReference type="EMBL" id="KAK8880869.1"/>
    </source>
</evidence>
<sequence>MRIWIKTKEEGKLYSFDLDRNDHVKSLKSQIHLKEGTPPDQQYLIHNSTRLDENHALTDYDIENKTVLMIKVEQSLLLKSSKIFKNSKIIDRIHQSYIDLTINRNEDDVNFLLVEAFSFLDVNMETSLANEVFSLIISCFSYYPTQSLKTLDKRLQNPNFTAYHVLIIPAILSYLAQFSPNISTSGYDHFISSFYQQVVSQNFNSDDYLLNIFNYEIPQSFKPEFIMNLVLMTKLTKDVVLTFYHYIFSHRSISISKINFFIQKLFEANLMSNIPESLFFKNDLYKSFTPENIKKILYSCTKQAFITIYSELEDDLIEKNRQDALFPIKIVQKCIDFDIRPKKIEELLGRFDIATNSPSWDYMDKYNIKLPDNVITRNLKYPRKPYVIKIFPNVISLSSGFVTTCLQETADMKIYEAALSTDHFRSYLFSTIDFWKHILSIVSLQKENCSSSLIQRFAYYFSRDVSEDEFIDFYVQLIFDKYPPDEKQSEFLVSLLKSMPERYISTFYEDRNAQKILNALFRTNMIPPRSLCELFYFVTKPPQITPSLMYCFEFSYLRYDSTVWQSVKIIPPIKSANLIIEFIKSKNNFDLLKNMDPEWLSLIVSSFIFTSNVHPIEVFGLNAENVLPFFAIYFNYLQTLSDEDYVTKLLSQNIIDLIIEACRKLANNDNSLMIASIDSILSNMNYLFNPRYFPLGVTLEMTTILVELLLNKSFKGNQSLLLLIIFRLSSENSDPLIQEFTITFVQRNVDSLFNFIVKNLSLIVNNDLFDGYQLNMNLFDSAKISNFFSNLIDNYMSISDVILFIKKYSRYCPKLHFENHKNVASTLQYAIDKEKWNEASIIIDFIKEYNVKVDIEKLMKMKISFDISEKLFKPTDYTNSVDIVTHILSDPNIEHNQNLFKILFDFLMKDMLTSAYYITCCLEKYTVGMQLKPEIIIQNLSDLYDNYSEVFADALQYFYAYNSLNNVFVKRINIQPLPPPSPDFSFLVKLIEENSFQSFVCLQNIASSFPFYFEQNPMKVIDIVLPSLDYIPSIFNDEADKETIYNIKKGFAALAFLYSCLYSTNFIFVFVDYSFQNIGVMSNSQVYCLSFVLHSLFRTERVNKVVHAMSMKNNFLNIILILLYRNIEDKVFKKYYYNSLYDLLIEYYKLFFEIKHDDSLYIDQVLKNEIQNPFAVEFNNFSTITQVTIQPLNIVFPKNSFSIEILNSMKAIFQPKNFWIFNNLKNSNSQPSNNLSAFINMLKPNNKEFVDKPLPSASFSNTVKIHRVLLSQPKWVFNWILKQTHFPLLSAQYEYIVQLIIFLKKSVDSSDPENVEFKNQLVLPVHFLPLFYQKNLFVELFDELNIPSIPKESLLNTITYVATNLEALRFIFHVIKETLCKSEVNLLTLEKFKSQIDLIFHLLKVNESARSLFTSDCLHKLNEVVMLPTFRMNLDCLLNVTDLVFKYTKVHPDQIVHLVSYVLIANNYRFFQKGIDYYTMLSKDEAKYVQPVIIKSLSSSINNEYLTFKEIKALYERFPSFKKRTISSLSNYLNNAIVKLQARKYKDAALSELVIEIFNYLTPEKGVGMSKKLKVSVYNSSTTNNKNDSTEKSFLSNRLPPYLISEAPFFWREIYLEHYGFLSHFVKSDQAVIDRLKFISTFFELVPFRTRFNKFKQQVDRRFKDNNRSHRTITLNVHRSSLLIDSFNILWNKKPEEYMADFKTTFIGEHGIDLGGLTKDWFTLIAKELFNPNIGLFKETMNGSYFPSPLSSVNENHIDYFRMAGAIVARALLGGQCINAHLSTAFLKQILKQNLNLKDLEDYDTELFNSLHDLREIDDSETIESFDFVFQIDDERFGKYETIDLIPNGENVAVTIANKNEYINLYTDYKLRKSVSDQVDAFCSAFYAIIPHEFIKNFSPNELDLMICGIHKFDLDDLKKHTHYQGYNANHKTIKMFWNVISKWDQEDLAKFLQFFTGISQVSVNGFKEFEDKGHPITISAIHEKNRLPMAHTCFNKLDLPMYDNEDDMNDKLLMAIQEQEYGNS</sequence>